<proteinExistence type="predicted"/>
<feature type="domain" description="DUF4097" evidence="2">
    <location>
        <begin position="288"/>
        <end position="511"/>
    </location>
</feature>
<keyword evidence="4" id="KW-1185">Reference proteome</keyword>
<feature type="transmembrane region" description="Helical" evidence="1">
    <location>
        <begin position="153"/>
        <end position="176"/>
    </location>
</feature>
<dbReference type="Proteomes" id="UP001596233">
    <property type="component" value="Unassembled WGS sequence"/>
</dbReference>
<name>A0ABW1VCI9_9BACL</name>
<protein>
    <submittedName>
        <fullName evidence="3">DUF4097 domain-containing protein</fullName>
    </submittedName>
</protein>
<keyword evidence="1" id="KW-0812">Transmembrane</keyword>
<gene>
    <name evidence="3" type="ORF">ACFP56_21050</name>
</gene>
<evidence type="ECO:0000313" key="3">
    <source>
        <dbReference type="EMBL" id="MFC6335126.1"/>
    </source>
</evidence>
<evidence type="ECO:0000256" key="1">
    <source>
        <dbReference type="SAM" id="Phobius"/>
    </source>
</evidence>
<organism evidence="3 4">
    <name type="scientific">Paenibacillus septentrionalis</name>
    <dbReference type="NCBI Taxonomy" id="429342"/>
    <lineage>
        <taxon>Bacteria</taxon>
        <taxon>Bacillati</taxon>
        <taxon>Bacillota</taxon>
        <taxon>Bacilli</taxon>
        <taxon>Bacillales</taxon>
        <taxon>Paenibacillaceae</taxon>
        <taxon>Paenibacillus</taxon>
    </lineage>
</organism>
<dbReference type="InterPro" id="IPR025164">
    <property type="entry name" value="Toastrack_DUF4097"/>
</dbReference>
<evidence type="ECO:0000313" key="4">
    <source>
        <dbReference type="Proteomes" id="UP001596233"/>
    </source>
</evidence>
<feature type="transmembrane region" description="Helical" evidence="1">
    <location>
        <begin position="120"/>
        <end position="141"/>
    </location>
</feature>
<keyword evidence="1" id="KW-0472">Membrane</keyword>
<accession>A0ABW1VCI9</accession>
<evidence type="ECO:0000259" key="2">
    <source>
        <dbReference type="Pfam" id="PF13349"/>
    </source>
</evidence>
<keyword evidence="1" id="KW-1133">Transmembrane helix</keyword>
<feature type="transmembrane region" description="Helical" evidence="1">
    <location>
        <begin position="35"/>
        <end position="57"/>
    </location>
</feature>
<dbReference type="RefSeq" id="WP_379238349.1">
    <property type="nucleotide sequence ID" value="NZ_JBHSTE010000010.1"/>
</dbReference>
<sequence length="525" mass="59524">MDRVRIRRNNWIIAGLAILLPGLGHWLIGKRDKAIFIISSFLFHVTLAYTLLHMVVIEQPLSIAYLMIVVPYHYFYAVFNSLQTAHQLHHYSSPWRLWVAGILFILTIACWLPIDEMYPVEQLIIDLYPSVLLVGIALYMLLRLHKQKNGKLYIARISAAMLLFILVVLLILQQLAPIQWKNWLVVLPIIVLIELLALVLYQLRKETRAGSGYTLDIWGICTSLILVFSSYVVMEYSNYPAQLLESFHAPVIDQEQLDGELGYRYELTPIKVPANELDSFQLRHLNGHVRIQSGDVDELTIYPVLYVQASNEQQALDVKAQTSVDVKFTEGISIESSLPRYSLNQYPRMNLKIIVPRERVFVKDINLRVEHGAIVLQDFVASNMIKVETNTAAIHLRSLIGKTTASTKNGSIYMNGMVGDIEAQSKKGDITLIHPTRNIDATALSGNLFIQSKYVNGNWNLTATVGSMQVILPKQANYNVHAKVSFGSINTDSLHQEQVKELSMRSGTGKYAIELYASDYILLRE</sequence>
<feature type="transmembrane region" description="Helical" evidence="1">
    <location>
        <begin position="182"/>
        <end position="201"/>
    </location>
</feature>
<feature type="transmembrane region" description="Helical" evidence="1">
    <location>
        <begin position="95"/>
        <end position="114"/>
    </location>
</feature>
<feature type="transmembrane region" description="Helical" evidence="1">
    <location>
        <begin position="63"/>
        <end position="83"/>
    </location>
</feature>
<comment type="caution">
    <text evidence="3">The sequence shown here is derived from an EMBL/GenBank/DDBJ whole genome shotgun (WGS) entry which is preliminary data.</text>
</comment>
<dbReference type="EMBL" id="JBHSTE010000010">
    <property type="protein sequence ID" value="MFC6335126.1"/>
    <property type="molecule type" value="Genomic_DNA"/>
</dbReference>
<reference evidence="4" key="1">
    <citation type="journal article" date="2019" name="Int. J. Syst. Evol. Microbiol.">
        <title>The Global Catalogue of Microorganisms (GCM) 10K type strain sequencing project: providing services to taxonomists for standard genome sequencing and annotation.</title>
        <authorList>
            <consortium name="The Broad Institute Genomics Platform"/>
            <consortium name="The Broad Institute Genome Sequencing Center for Infectious Disease"/>
            <person name="Wu L."/>
            <person name="Ma J."/>
        </authorList>
    </citation>
    <scope>NUCLEOTIDE SEQUENCE [LARGE SCALE GENOMIC DNA]</scope>
    <source>
        <strain evidence="4">PCU 280</strain>
    </source>
</reference>
<dbReference type="Pfam" id="PF13349">
    <property type="entry name" value="DUF4097"/>
    <property type="match status" value="1"/>
</dbReference>
<feature type="transmembrane region" description="Helical" evidence="1">
    <location>
        <begin position="12"/>
        <end position="28"/>
    </location>
</feature>
<feature type="transmembrane region" description="Helical" evidence="1">
    <location>
        <begin position="213"/>
        <end position="234"/>
    </location>
</feature>